<evidence type="ECO:0000256" key="3">
    <source>
        <dbReference type="ARBA" id="ARBA00022833"/>
    </source>
</evidence>
<evidence type="ECO:0000259" key="7">
    <source>
        <dbReference type="PROSITE" id="PS50089"/>
    </source>
</evidence>
<evidence type="ECO:0000259" key="6">
    <source>
        <dbReference type="PROSITE" id="PS50072"/>
    </source>
</evidence>
<dbReference type="SUPFAM" id="SSF57850">
    <property type="entry name" value="RING/U-box"/>
    <property type="match status" value="1"/>
</dbReference>
<feature type="region of interest" description="Disordered" evidence="5">
    <location>
        <begin position="207"/>
        <end position="273"/>
    </location>
</feature>
<evidence type="ECO:0000256" key="4">
    <source>
        <dbReference type="PROSITE-ProRule" id="PRU00024"/>
    </source>
</evidence>
<protein>
    <recommendedName>
        <fullName evidence="11">RING-type E3 ubiquitin transferase</fullName>
    </recommendedName>
</protein>
<keyword evidence="2 4" id="KW-0863">Zinc-finger</keyword>
<feature type="compositionally biased region" description="Basic and acidic residues" evidence="5">
    <location>
        <begin position="222"/>
        <end position="237"/>
    </location>
</feature>
<keyword evidence="10" id="KW-1185">Reference proteome</keyword>
<dbReference type="EMBL" id="JAXCGZ010007625">
    <property type="protein sequence ID" value="KAK7078922.1"/>
    <property type="molecule type" value="Genomic_DNA"/>
</dbReference>
<dbReference type="Gene3D" id="3.30.40.10">
    <property type="entry name" value="Zinc/RING finger domain, C3HC4 (zinc finger)"/>
    <property type="match status" value="1"/>
</dbReference>
<gene>
    <name evidence="9" type="ORF">SK128_027683</name>
</gene>
<dbReference type="PROSITE" id="PS50119">
    <property type="entry name" value="ZF_BBOX"/>
    <property type="match status" value="1"/>
</dbReference>
<dbReference type="InterPro" id="IPR050143">
    <property type="entry name" value="TRIM/RBCC"/>
</dbReference>
<feature type="compositionally biased region" description="Acidic residues" evidence="5">
    <location>
        <begin position="209"/>
        <end position="220"/>
    </location>
</feature>
<dbReference type="Pfam" id="PF00160">
    <property type="entry name" value="Pro_isomerase"/>
    <property type="match status" value="1"/>
</dbReference>
<organism evidence="9 10">
    <name type="scientific">Halocaridina rubra</name>
    <name type="common">Hawaiian red shrimp</name>
    <dbReference type="NCBI Taxonomy" id="373956"/>
    <lineage>
        <taxon>Eukaryota</taxon>
        <taxon>Metazoa</taxon>
        <taxon>Ecdysozoa</taxon>
        <taxon>Arthropoda</taxon>
        <taxon>Crustacea</taxon>
        <taxon>Multicrustacea</taxon>
        <taxon>Malacostraca</taxon>
        <taxon>Eumalacostraca</taxon>
        <taxon>Eucarida</taxon>
        <taxon>Decapoda</taxon>
        <taxon>Pleocyemata</taxon>
        <taxon>Caridea</taxon>
        <taxon>Atyoidea</taxon>
        <taxon>Atyidae</taxon>
        <taxon>Halocaridina</taxon>
    </lineage>
</organism>
<feature type="domain" description="PPIase cyclophilin-type" evidence="6">
    <location>
        <begin position="359"/>
        <end position="511"/>
    </location>
</feature>
<dbReference type="InterPro" id="IPR027370">
    <property type="entry name" value="Znf-RING_euk"/>
</dbReference>
<dbReference type="InterPro" id="IPR000315">
    <property type="entry name" value="Znf_B-box"/>
</dbReference>
<dbReference type="GO" id="GO:0008270">
    <property type="term" value="F:zinc ion binding"/>
    <property type="evidence" value="ECO:0007669"/>
    <property type="project" value="UniProtKB-KW"/>
</dbReference>
<comment type="caution">
    <text evidence="9">The sequence shown here is derived from an EMBL/GenBank/DDBJ whole genome shotgun (WGS) entry which is preliminary data.</text>
</comment>
<evidence type="ECO:0000256" key="1">
    <source>
        <dbReference type="ARBA" id="ARBA00022723"/>
    </source>
</evidence>
<evidence type="ECO:0000313" key="10">
    <source>
        <dbReference type="Proteomes" id="UP001381693"/>
    </source>
</evidence>
<keyword evidence="1" id="KW-0479">Metal-binding</keyword>
<dbReference type="Pfam" id="PF00643">
    <property type="entry name" value="zf-B_box"/>
    <property type="match status" value="1"/>
</dbReference>
<dbReference type="PROSITE" id="PS00518">
    <property type="entry name" value="ZF_RING_1"/>
    <property type="match status" value="1"/>
</dbReference>
<dbReference type="Gene3D" id="2.40.100.10">
    <property type="entry name" value="Cyclophilin-like"/>
    <property type="match status" value="1"/>
</dbReference>
<feature type="compositionally biased region" description="Basic and acidic residues" evidence="5">
    <location>
        <begin position="245"/>
        <end position="259"/>
    </location>
</feature>
<dbReference type="PANTHER" id="PTHR24103">
    <property type="entry name" value="E3 UBIQUITIN-PROTEIN LIGASE TRIM"/>
    <property type="match status" value="1"/>
</dbReference>
<dbReference type="InterPro" id="IPR017907">
    <property type="entry name" value="Znf_RING_CS"/>
</dbReference>
<dbReference type="SUPFAM" id="SSF57845">
    <property type="entry name" value="B-box zinc-binding domain"/>
    <property type="match status" value="1"/>
</dbReference>
<evidence type="ECO:0000313" key="9">
    <source>
        <dbReference type="EMBL" id="KAK7078922.1"/>
    </source>
</evidence>
<dbReference type="InterPro" id="IPR013083">
    <property type="entry name" value="Znf_RING/FYVE/PHD"/>
</dbReference>
<feature type="domain" description="RING-type" evidence="7">
    <location>
        <begin position="8"/>
        <end position="52"/>
    </location>
</feature>
<dbReference type="InterPro" id="IPR001841">
    <property type="entry name" value="Znf_RING"/>
</dbReference>
<dbReference type="Proteomes" id="UP001381693">
    <property type="component" value="Unassembled WGS sequence"/>
</dbReference>
<name>A0AAN9AC97_HALRR</name>
<dbReference type="Gene3D" id="3.30.160.60">
    <property type="entry name" value="Classic Zinc Finger"/>
    <property type="match status" value="1"/>
</dbReference>
<reference evidence="9 10" key="1">
    <citation type="submission" date="2023-11" db="EMBL/GenBank/DDBJ databases">
        <title>Halocaridina rubra genome assembly.</title>
        <authorList>
            <person name="Smith C."/>
        </authorList>
    </citation>
    <scope>NUCLEOTIDE SEQUENCE [LARGE SCALE GENOMIC DNA]</scope>
    <source>
        <strain evidence="9">EP-1</strain>
        <tissue evidence="9">Whole</tissue>
    </source>
</reference>
<evidence type="ECO:0000259" key="8">
    <source>
        <dbReference type="PROSITE" id="PS50119"/>
    </source>
</evidence>
<dbReference type="InterPro" id="IPR002130">
    <property type="entry name" value="Cyclophilin-type_PPIase_dom"/>
</dbReference>
<feature type="domain" description="B box-type" evidence="8">
    <location>
        <begin position="79"/>
        <end position="128"/>
    </location>
</feature>
<dbReference type="PROSITE" id="PS50072">
    <property type="entry name" value="CSA_PPIASE_2"/>
    <property type="match status" value="1"/>
</dbReference>
<dbReference type="AlphaFoldDB" id="A0AAN9AC97"/>
<accession>A0AAN9AC97</accession>
<dbReference type="GO" id="GO:0003755">
    <property type="term" value="F:peptidyl-prolyl cis-trans isomerase activity"/>
    <property type="evidence" value="ECO:0007669"/>
    <property type="project" value="InterPro"/>
</dbReference>
<evidence type="ECO:0008006" key="11">
    <source>
        <dbReference type="Google" id="ProtNLM"/>
    </source>
</evidence>
<sequence>MTEEEILCPLCSEIYDEDLHLPLTLPRCGHVFCRSCLSGCGKKGHFPCPTCRKRHLKPPVAQIPPNVDVLTQAELFRESTLGRCPSHGNLQEYWCRQCQDPLCGSCEVSAGHDVVKTKIFLTEKKQEIKDQGNIIMQNVTEEKQRILTKVKNCSLQLLKTCQVSTVTTSSGEDIKNIMVESKKTSDIKSVLGNLKKMKSILKNLRSAAADDDTTDAESDGEMQQRHRERYKREESHPNKHKRSRSKESVRQRDKSERENTTCNSPKDIVTQRRATSIPLATENKNDNNLHGSPLVGLLEANIWPLKCCVYSENGKRADLKWEDGRLHLYSLTDQENDAHFMIKMAVLQTLIPKDHPEVFMDIKGGDRYLGRVYIRLWGHLRRAHNFLAMCMGTHGPSYRGCRFQEVFARGVPGECLHGGVYQTRRGSECAAGVLKDLEWEGKFRKPMSKGLVVGAGSGRPDRDACFDICTRSNPARHFACPFGEVISGWDVIMAIVDFRPVRQVFMTEVGVIIPDQMKGT</sequence>
<dbReference type="InterPro" id="IPR029000">
    <property type="entry name" value="Cyclophilin-like_dom_sf"/>
</dbReference>
<dbReference type="PROSITE" id="PS50089">
    <property type="entry name" value="ZF_RING_2"/>
    <property type="match status" value="1"/>
</dbReference>
<evidence type="ECO:0000256" key="2">
    <source>
        <dbReference type="ARBA" id="ARBA00022771"/>
    </source>
</evidence>
<evidence type="ECO:0000256" key="5">
    <source>
        <dbReference type="SAM" id="MobiDB-lite"/>
    </source>
</evidence>
<keyword evidence="3" id="KW-0862">Zinc</keyword>
<proteinExistence type="predicted"/>
<dbReference type="Pfam" id="PF13445">
    <property type="entry name" value="zf-RING_UBOX"/>
    <property type="match status" value="1"/>
</dbReference>
<dbReference type="SMART" id="SM00184">
    <property type="entry name" value="RING"/>
    <property type="match status" value="1"/>
</dbReference>
<dbReference type="SUPFAM" id="SSF50891">
    <property type="entry name" value="Cyclophilin-like"/>
    <property type="match status" value="1"/>
</dbReference>